<dbReference type="GeneID" id="84816675"/>
<gene>
    <name evidence="9" type="ORF">GCWU000182_000580</name>
</gene>
<dbReference type="SUPFAM" id="SSF55486">
    <property type="entry name" value="Metalloproteases ('zincins'), catalytic domain"/>
    <property type="match status" value="1"/>
</dbReference>
<dbReference type="EC" id="3.4.24.-" evidence="6"/>
<keyword evidence="10" id="KW-1185">Reference proteome</keyword>
<keyword evidence="1 6" id="KW-0645">Protease</keyword>
<feature type="domain" description="Oligopeptidase F N-terminal" evidence="8">
    <location>
        <begin position="116"/>
        <end position="185"/>
    </location>
</feature>
<comment type="cofactor">
    <cofactor evidence="6">
        <name>Zn(2+)</name>
        <dbReference type="ChEBI" id="CHEBI:29105"/>
    </cofactor>
    <text evidence="6">Binds 1 zinc ion.</text>
</comment>
<evidence type="ECO:0000256" key="2">
    <source>
        <dbReference type="ARBA" id="ARBA00022723"/>
    </source>
</evidence>
<dbReference type="RefSeq" id="WP_023391231.1">
    <property type="nucleotide sequence ID" value="NZ_KI535340.1"/>
</dbReference>
<keyword evidence="3 6" id="KW-0378">Hydrolase</keyword>
<comment type="similarity">
    <text evidence="6">Belongs to the peptidase M3B family.</text>
</comment>
<dbReference type="GO" id="GO:0004222">
    <property type="term" value="F:metalloendopeptidase activity"/>
    <property type="evidence" value="ECO:0007669"/>
    <property type="project" value="UniProtKB-UniRule"/>
</dbReference>
<reference evidence="9" key="1">
    <citation type="submission" date="2013-06" db="EMBL/GenBank/DDBJ databases">
        <authorList>
            <person name="Weinstock G."/>
            <person name="Sodergren E."/>
            <person name="Clifton S."/>
            <person name="Fulton L."/>
            <person name="Fulton B."/>
            <person name="Courtney L."/>
            <person name="Fronick C."/>
            <person name="Harrison M."/>
            <person name="Strong C."/>
            <person name="Farmer C."/>
            <person name="Delahaunty K."/>
            <person name="Markovic C."/>
            <person name="Hall O."/>
            <person name="Minx P."/>
            <person name="Tomlinson C."/>
            <person name="Mitreva M."/>
            <person name="Nelson J."/>
            <person name="Hou S."/>
            <person name="Wollam A."/>
            <person name="Pepin K.H."/>
            <person name="Johnson M."/>
            <person name="Bhonagiri V."/>
            <person name="Nash W.E."/>
            <person name="Warren W."/>
            <person name="Chinwalla A."/>
            <person name="Mardis E.R."/>
            <person name="Wilson R.K."/>
        </authorList>
    </citation>
    <scope>NUCLEOTIDE SEQUENCE [LARGE SCALE GENOMIC DNA]</scope>
    <source>
        <strain evidence="9">ATCC 49176</strain>
    </source>
</reference>
<dbReference type="InterPro" id="IPR013647">
    <property type="entry name" value="OligopepF_N_dom"/>
</dbReference>
<dbReference type="GO" id="GO:0006508">
    <property type="term" value="P:proteolysis"/>
    <property type="evidence" value="ECO:0007669"/>
    <property type="project" value="UniProtKB-KW"/>
</dbReference>
<dbReference type="Proteomes" id="UP000019050">
    <property type="component" value="Unassembled WGS sequence"/>
</dbReference>
<dbReference type="InterPro" id="IPR042088">
    <property type="entry name" value="OligoPept_F_C"/>
</dbReference>
<dbReference type="Pfam" id="PF01432">
    <property type="entry name" value="Peptidase_M3"/>
    <property type="match status" value="1"/>
</dbReference>
<dbReference type="Pfam" id="PF08439">
    <property type="entry name" value="Peptidase_M3_N"/>
    <property type="match status" value="1"/>
</dbReference>
<keyword evidence="2 6" id="KW-0479">Metal-binding</keyword>
<feature type="domain" description="Peptidase M3A/M3B catalytic" evidence="7">
    <location>
        <begin position="206"/>
        <end position="585"/>
    </location>
</feature>
<dbReference type="PANTHER" id="PTHR11804:SF84">
    <property type="entry name" value="SACCHAROLYSIN"/>
    <property type="match status" value="1"/>
</dbReference>
<dbReference type="NCBIfam" id="TIGR00181">
    <property type="entry name" value="pepF"/>
    <property type="match status" value="1"/>
</dbReference>
<dbReference type="MEROPS" id="M03.007"/>
<evidence type="ECO:0000256" key="4">
    <source>
        <dbReference type="ARBA" id="ARBA00022833"/>
    </source>
</evidence>
<dbReference type="EMBL" id="ACIN03000003">
    <property type="protein sequence ID" value="ESK66237.1"/>
    <property type="molecule type" value="Genomic_DNA"/>
</dbReference>
<comment type="function">
    <text evidence="6">Has oligopeptidase activity and degrades a variety of small bioactive peptides.</text>
</comment>
<dbReference type="HOGENOM" id="CLU_021290_2_0_9"/>
<accession>W1Q4V0</accession>
<dbReference type="eggNOG" id="COG1164">
    <property type="taxonomic scope" value="Bacteria"/>
</dbReference>
<dbReference type="STRING" id="592010.GCWU000182_000580"/>
<dbReference type="OrthoDB" id="9766487at2"/>
<evidence type="ECO:0000256" key="5">
    <source>
        <dbReference type="ARBA" id="ARBA00023049"/>
    </source>
</evidence>
<evidence type="ECO:0000259" key="7">
    <source>
        <dbReference type="Pfam" id="PF01432"/>
    </source>
</evidence>
<dbReference type="Gene3D" id="1.20.140.70">
    <property type="entry name" value="Oligopeptidase f, N-terminal domain"/>
    <property type="match status" value="1"/>
</dbReference>
<dbReference type="GO" id="GO:0046872">
    <property type="term" value="F:metal ion binding"/>
    <property type="evidence" value="ECO:0007669"/>
    <property type="project" value="UniProtKB-UniRule"/>
</dbReference>
<dbReference type="Gene3D" id="1.10.287.830">
    <property type="entry name" value="putative peptidase helix hairpin domain like"/>
    <property type="match status" value="1"/>
</dbReference>
<protein>
    <recommendedName>
        <fullName evidence="6">Oligopeptidase F</fullName>
        <ecNumber evidence="6">3.4.24.-</ecNumber>
    </recommendedName>
</protein>
<evidence type="ECO:0000256" key="1">
    <source>
        <dbReference type="ARBA" id="ARBA00022670"/>
    </source>
</evidence>
<dbReference type="InterPro" id="IPR045090">
    <property type="entry name" value="Pept_M3A_M3B"/>
</dbReference>
<evidence type="ECO:0000259" key="8">
    <source>
        <dbReference type="Pfam" id="PF08439"/>
    </source>
</evidence>
<dbReference type="PANTHER" id="PTHR11804">
    <property type="entry name" value="PROTEASE M3 THIMET OLIGOPEPTIDASE-RELATED"/>
    <property type="match status" value="1"/>
</dbReference>
<evidence type="ECO:0000313" key="9">
    <source>
        <dbReference type="EMBL" id="ESK66237.1"/>
    </source>
</evidence>
<proteinExistence type="inferred from homology"/>
<evidence type="ECO:0000313" key="10">
    <source>
        <dbReference type="Proteomes" id="UP000019050"/>
    </source>
</evidence>
<keyword evidence="5 6" id="KW-0482">Metalloprotease</keyword>
<organism evidence="9 10">
    <name type="scientific">Abiotrophia defectiva ATCC 49176</name>
    <dbReference type="NCBI Taxonomy" id="592010"/>
    <lineage>
        <taxon>Bacteria</taxon>
        <taxon>Bacillati</taxon>
        <taxon>Bacillota</taxon>
        <taxon>Bacilli</taxon>
        <taxon>Lactobacillales</taxon>
        <taxon>Aerococcaceae</taxon>
        <taxon>Abiotrophia</taxon>
    </lineage>
</organism>
<comment type="caution">
    <text evidence="9">The sequence shown here is derived from an EMBL/GenBank/DDBJ whole genome shotgun (WGS) entry which is preliminary data.</text>
</comment>
<dbReference type="InterPro" id="IPR004438">
    <property type="entry name" value="Peptidase_M3B"/>
</dbReference>
<sequence>MSEETLRTREQQLEAFTWDLTSLYADADQWQAEYDKAEAMVADLASFKGTLDQGGAHLVTVIEAIQAACLVVERLYAYAHLTYDQDSTNSAAQVLNARAMQLYSKLAEAIAFFDPELLSLPSETLEAYFQETPELDFYRQYLDDITRGRAHTLSASEETLLAQLGEIFNSPYSTFSLLDNADFVFPTIEGPEGQAVQLTHGTYGRLLESTDRRVRRDTFQQYYTVYNQFKNTLANVLSTNIKTDNYKAKVRHYPSARAAALFRNNVPESVYDTLLETVGDHLGLLHRYTALRKDLLGLDSLEMYDLYTPLLGDAPIKFSQAEARDIVMEALAPMGPDYLEIMAKAFDERWIDWYENKGKRSGAYSGGMYDSKPYVLLNWQDNINWLFTLVHELGHSAHSYLSRTNQPYVYSDYSIFLAEIASTTNENLLTDYLLKKYQDPQIRLYVLNHFLDGVKGTVFRQTQFAEFEHFMHQADAEGTPLTHEFLTENYRKLNAKYYGPSVNSDSEIGLEWARIPHFYYNYYVFQYATGFSAATFFADKIASGDSALLEAYKGFLKSGCSLYPIDTMKKAGLDMTQRDYIEATLKVFEARLNEFEALLAETK</sequence>
<dbReference type="Gene3D" id="1.10.1370.20">
    <property type="entry name" value="Oligoendopeptidase f, C-terminal domain"/>
    <property type="match status" value="1"/>
</dbReference>
<evidence type="ECO:0000256" key="6">
    <source>
        <dbReference type="RuleBase" id="RU368091"/>
    </source>
</evidence>
<dbReference type="CDD" id="cd09608">
    <property type="entry name" value="M3B_PepF"/>
    <property type="match status" value="1"/>
</dbReference>
<keyword evidence="4 6" id="KW-0862">Zinc</keyword>
<dbReference type="InterPro" id="IPR001567">
    <property type="entry name" value="Pept_M3A_M3B_dom"/>
</dbReference>
<evidence type="ECO:0000256" key="3">
    <source>
        <dbReference type="ARBA" id="ARBA00022801"/>
    </source>
</evidence>
<dbReference type="AlphaFoldDB" id="W1Q4V0"/>
<name>W1Q4V0_ABIDE</name>
<dbReference type="GO" id="GO:0006518">
    <property type="term" value="P:peptide metabolic process"/>
    <property type="evidence" value="ECO:0007669"/>
    <property type="project" value="TreeGrafter"/>
</dbReference>